<evidence type="ECO:0000256" key="2">
    <source>
        <dbReference type="SAM" id="MobiDB-lite"/>
    </source>
</evidence>
<feature type="compositionally biased region" description="Low complexity" evidence="2">
    <location>
        <begin position="823"/>
        <end position="835"/>
    </location>
</feature>
<feature type="compositionally biased region" description="Gly residues" evidence="2">
    <location>
        <begin position="1932"/>
        <end position="1944"/>
    </location>
</feature>
<dbReference type="Proteomes" id="UP000006906">
    <property type="component" value="Chromosome 3"/>
</dbReference>
<dbReference type="KEGG" id="cre:CHLRE_03g153306v5"/>
<keyword evidence="1" id="KW-0945">Host-virus interaction</keyword>
<sequence length="1973" mass="204583">MMLASFGQNLNLAGGLDALHQQVAHERPQHPLCTICGATEGGKNVKRDHATSVGLLLNDLCGLEGTQVTRYHSLDTMISKIKYMVANTPPEQRESMWRVGDRPLCNSFVCPCCGRLLPATEANAHMVAALTAIEKFLDEQSRRRFGASKQRGDLAARRAMREMLLVQIANFRPTQDGGTRGGSENRSPLLETGKHWCGSPPMTPEDQSLVAEYQRFFLQMWTQANNHETNSSSGRPPSQLPGHSALPAPAASGNSGLGILAAMQASYGKRGIGADAFSSGSAGPVDALQQLRQLGAPPLLFNPSYAAGGSGPREAPGSFSVGGSWAPSASVAANAPLPLRQRNAGGGSEPAASRHSEDAGLRSADAALMENTSAALASGSACIDGSSRKRQWEDAGNSGGVGPEHAIPVPLNSSVKRTKLDTEQNLALENAIYRGNSIDKEGDRAAGLDHAAAWAQAAVEDATGGARHGGAARNVEEEEEEEHLQGQQQQQALRELRSGPVHPAVEQVQQIEYRHSLPVLLPQAPPPPTAPAQQAAQQPFMLRLAPLPRLPPQQPENDEEAKPQVEVVQRVVLDQEPQPQPQEGRREQPQVQPEEQALQQQQQADRHRDNIQQQPRSLLQQQAHTSESLPAPHAGQQAREQHAAGLEQQLRPDRGPDEAPDQALQAASGPMHSSLANALRAAMPRLQRPDGLREVPAEAQEPQVPSWREASGPEALGPGPGPGRKLQWQSPRLEAEPQALRSAHAGVKLEGEQGDVDEDYGLDAGQAAAGPGLTGPQACALPPQLMLQGGGFGAGLLPQDGAAALSMARSSGGMERSRASGGSLLPEASPEPEASLPKRRRPLQACPSCHKVLSHAQYYVHLADIKRAGNCRGAERAVTGLMGGRVRFDGRVASVPPLRFGAGPADSAAAASSQPLLEAAADTTMITGSSPPDPFAAATARGPLLPPALQNTIPLPPMLPPLSPGLPPAQALPLLLPPAPLPGAEGLGVPTGGAVAAGPSSSSLLLPGRDSELQPPPPGSWAPASSAPAPQDFDAVEGDVRCSICKIQEGGKNLERDHATSMGFLLCDLCGVSEALVSRSHTVDAMREEVKLMRLHTPPSQQLLWQVGGKPLCCCFVCPCCNRLLPSGDANKHMVAALDAVYVLLSEADKARFTDKLKTRGDLAARRAMREMLLEGPVDRWAEVQGLRLCGSPPMTRKEVEAQQGYASFLQTLWHAATGMPDDGRLAAMEAAVMAVSAAAAAAADAVDSSRLLGGGGDGGGGGVDAAELTWQSPAAQGVQQLPTLPQAGSRSSGGTLAPASLGAGSMEDSQFSHPAADRGAPGMTGPGSQPPPPQQRMPALPLPGVLPTGLEVPGQHHAGGIRLVSECAVCGHSPNWPELQLGQWPPIYHLRAVALILNDALHMPDLLRLAEADPDTAKKVVGAMCSPAGTRSPWQLAGKPLCCCFPCPCCERVLPYGTAHRHMLAALLHPQVWKQLTPRQHARVQQIEQLPQPADTLLGAAPHDVMPPELSAMDCLELMRGMLLGVMAVHHSALRGTERCLCGADRMTELEVIEQRAALAGLQAAGTSLAAASELPSSRQGSAAAVAAVAAATAAAATAAAAAATAPAGRGVVEAGEAAVSQRVPLALPPPGMAPSGLEDMPSLLQQAARAATQSWPPLPAGGGRPGLPGAVARAPPLPTSLLAGGAGLRLQQQRQLVDMNQRAAGALAADGDSSGRRGQPHYGAGAGGSVEPALVYGGGRAVSLGNGRAGPPGETGQRGWDPPMGALLQHLARASASTQPTAAPAARPPAAAAAAPSAPQRRPPPRPTVDEAAGPLDGLEEQGGVPGGGAGASASLQLVTALLKQLPREQLQHVLREVKAEADDDLAAGAGEAGAAGGTPGANIPPYLAEQLAASGVDLTSRPVQAPRQQQRQRQGRNVAPASSSVAGPGPAGGALGAGRGSSGQRSRQQDRDAAEEDALSVLMTLRDQGM</sequence>
<feature type="compositionally biased region" description="Low complexity" evidence="2">
    <location>
        <begin position="1775"/>
        <end position="1802"/>
    </location>
</feature>
<feature type="compositionally biased region" description="Low complexity" evidence="2">
    <location>
        <begin position="1021"/>
        <end position="1030"/>
    </location>
</feature>
<feature type="region of interest" description="Disordered" evidence="2">
    <location>
        <begin position="575"/>
        <end position="746"/>
    </location>
</feature>
<feature type="region of interest" description="Disordered" evidence="2">
    <location>
        <begin position="1746"/>
        <end position="1765"/>
    </location>
</feature>
<evidence type="ECO:0000313" key="3">
    <source>
        <dbReference type="EMBL" id="PNW84658.1"/>
    </source>
</evidence>
<feature type="region of interest" description="Disordered" evidence="2">
    <location>
        <begin position="1775"/>
        <end position="1833"/>
    </location>
</feature>
<reference evidence="3 4" key="1">
    <citation type="journal article" date="2007" name="Science">
        <title>The Chlamydomonas genome reveals the evolution of key animal and plant functions.</title>
        <authorList>
            <person name="Merchant S.S."/>
            <person name="Prochnik S.E."/>
            <person name="Vallon O."/>
            <person name="Harris E.H."/>
            <person name="Karpowicz S.J."/>
            <person name="Witman G.B."/>
            <person name="Terry A."/>
            <person name="Salamov A."/>
            <person name="Fritz-Laylin L.K."/>
            <person name="Marechal-Drouard L."/>
            <person name="Marshall W.F."/>
            <person name="Qu L.H."/>
            <person name="Nelson D.R."/>
            <person name="Sanderfoot A.A."/>
            <person name="Spalding M.H."/>
            <person name="Kapitonov V.V."/>
            <person name="Ren Q."/>
            <person name="Ferris P."/>
            <person name="Lindquist E."/>
            <person name="Shapiro H."/>
            <person name="Lucas S.M."/>
            <person name="Grimwood J."/>
            <person name="Schmutz J."/>
            <person name="Cardol P."/>
            <person name="Cerutti H."/>
            <person name="Chanfreau G."/>
            <person name="Chen C.L."/>
            <person name="Cognat V."/>
            <person name="Croft M.T."/>
            <person name="Dent R."/>
            <person name="Dutcher S."/>
            <person name="Fernandez E."/>
            <person name="Fukuzawa H."/>
            <person name="Gonzalez-Ballester D."/>
            <person name="Gonzalez-Halphen D."/>
            <person name="Hallmann A."/>
            <person name="Hanikenne M."/>
            <person name="Hippler M."/>
            <person name="Inwood W."/>
            <person name="Jabbari K."/>
            <person name="Kalanon M."/>
            <person name="Kuras R."/>
            <person name="Lefebvre P.A."/>
            <person name="Lemaire S.D."/>
            <person name="Lobanov A.V."/>
            <person name="Lohr M."/>
            <person name="Manuell A."/>
            <person name="Meier I."/>
            <person name="Mets L."/>
            <person name="Mittag M."/>
            <person name="Mittelmeier T."/>
            <person name="Moroney J.V."/>
            <person name="Moseley J."/>
            <person name="Napoli C."/>
            <person name="Nedelcu A.M."/>
            <person name="Niyogi K."/>
            <person name="Novoselov S.V."/>
            <person name="Paulsen I.T."/>
            <person name="Pazour G."/>
            <person name="Purton S."/>
            <person name="Ral J.P."/>
            <person name="Riano-Pachon D.M."/>
            <person name="Riekhof W."/>
            <person name="Rymarquis L."/>
            <person name="Schroda M."/>
            <person name="Stern D."/>
            <person name="Umen J."/>
            <person name="Willows R."/>
            <person name="Wilson N."/>
            <person name="Zimmer S.L."/>
            <person name="Allmer J."/>
            <person name="Balk J."/>
            <person name="Bisova K."/>
            <person name="Chen C.J."/>
            <person name="Elias M."/>
            <person name="Gendler K."/>
            <person name="Hauser C."/>
            <person name="Lamb M.R."/>
            <person name="Ledford H."/>
            <person name="Long J.C."/>
            <person name="Minagawa J."/>
            <person name="Page M.D."/>
            <person name="Pan J."/>
            <person name="Pootakham W."/>
            <person name="Roje S."/>
            <person name="Rose A."/>
            <person name="Stahlberg E."/>
            <person name="Terauchi A.M."/>
            <person name="Yang P."/>
            <person name="Ball S."/>
            <person name="Bowler C."/>
            <person name="Dieckmann C.L."/>
            <person name="Gladyshev V.N."/>
            <person name="Green P."/>
            <person name="Jorgensen R."/>
            <person name="Mayfield S."/>
            <person name="Mueller-Roeber B."/>
            <person name="Rajamani S."/>
            <person name="Sayre R.T."/>
            <person name="Brokstein P."/>
            <person name="Dubchak I."/>
            <person name="Goodstein D."/>
            <person name="Hornick L."/>
            <person name="Huang Y.W."/>
            <person name="Jhaveri J."/>
            <person name="Luo Y."/>
            <person name="Martinez D."/>
            <person name="Ngau W.C."/>
            <person name="Otillar B."/>
            <person name="Poliakov A."/>
            <person name="Porter A."/>
            <person name="Szajkowski L."/>
            <person name="Werner G."/>
            <person name="Zhou K."/>
            <person name="Grigoriev I.V."/>
            <person name="Rokhsar D.S."/>
            <person name="Grossman A.R."/>
        </authorList>
    </citation>
    <scope>NUCLEOTIDE SEQUENCE [LARGE SCALE GENOMIC DNA]</scope>
    <source>
        <strain evidence="4">CC-503</strain>
    </source>
</reference>
<feature type="region of interest" description="Disordered" evidence="2">
    <location>
        <begin position="388"/>
        <end position="409"/>
    </location>
</feature>
<dbReference type="OrthoDB" id="550939at2759"/>
<feature type="compositionally biased region" description="Low complexity" evidence="2">
    <location>
        <begin position="612"/>
        <end position="622"/>
    </location>
</feature>
<feature type="compositionally biased region" description="Low complexity" evidence="2">
    <location>
        <begin position="1922"/>
        <end position="1931"/>
    </location>
</feature>
<evidence type="ECO:0000313" key="4">
    <source>
        <dbReference type="Proteomes" id="UP000006906"/>
    </source>
</evidence>
<feature type="region of interest" description="Disordered" evidence="2">
    <location>
        <begin position="461"/>
        <end position="494"/>
    </location>
</feature>
<dbReference type="InParanoid" id="A0A2K3DVU7"/>
<feature type="compositionally biased region" description="Low complexity" evidence="2">
    <location>
        <begin position="589"/>
        <end position="603"/>
    </location>
</feature>
<feature type="region of interest" description="Disordered" evidence="2">
    <location>
        <begin position="810"/>
        <end position="839"/>
    </location>
</feature>
<feature type="compositionally biased region" description="Polar residues" evidence="2">
    <location>
        <begin position="226"/>
        <end position="236"/>
    </location>
</feature>
<accession>A0A2K3DVU7</accession>
<name>A0A2K3DVU7_CHLRE</name>
<organism evidence="3 4">
    <name type="scientific">Chlamydomonas reinhardtii</name>
    <name type="common">Chlamydomonas smithii</name>
    <dbReference type="NCBI Taxonomy" id="3055"/>
    <lineage>
        <taxon>Eukaryota</taxon>
        <taxon>Viridiplantae</taxon>
        <taxon>Chlorophyta</taxon>
        <taxon>core chlorophytes</taxon>
        <taxon>Chlorophyceae</taxon>
        <taxon>CS clade</taxon>
        <taxon>Chlamydomonadales</taxon>
        <taxon>Chlamydomonadaceae</taxon>
        <taxon>Chlamydomonas</taxon>
    </lineage>
</organism>
<dbReference type="GeneID" id="5723105"/>
<gene>
    <name evidence="3" type="ORF">CHLRE_03g153306v5</name>
</gene>
<feature type="compositionally biased region" description="Basic and acidic residues" evidence="2">
    <location>
        <begin position="687"/>
        <end position="696"/>
    </location>
</feature>
<dbReference type="PANTHER" id="PTHR13037:SF24">
    <property type="entry name" value="POLYCOMB PROTEIN PCL-RELATED"/>
    <property type="match status" value="1"/>
</dbReference>
<evidence type="ECO:0000256" key="1">
    <source>
        <dbReference type="ARBA" id="ARBA00022581"/>
    </source>
</evidence>
<feature type="region of interest" description="Disordered" evidence="2">
    <location>
        <begin position="1709"/>
        <end position="1728"/>
    </location>
</feature>
<feature type="compositionally biased region" description="Polar residues" evidence="2">
    <location>
        <begin position="172"/>
        <end position="186"/>
    </location>
</feature>
<feature type="region of interest" description="Disordered" evidence="2">
    <location>
        <begin position="1284"/>
        <end position="1354"/>
    </location>
</feature>
<feature type="compositionally biased region" description="Low complexity" evidence="2">
    <location>
        <begin position="461"/>
        <end position="473"/>
    </location>
</feature>
<proteinExistence type="predicted"/>
<feature type="compositionally biased region" description="Polar residues" evidence="2">
    <location>
        <begin position="1284"/>
        <end position="1295"/>
    </location>
</feature>
<dbReference type="ExpressionAtlas" id="A0A2K3DVU7">
    <property type="expression patterns" value="baseline and differential"/>
</dbReference>
<feature type="compositionally biased region" description="Low complexity" evidence="2">
    <location>
        <begin position="992"/>
        <end position="1008"/>
    </location>
</feature>
<protein>
    <submittedName>
        <fullName evidence="3">Uncharacterized protein</fullName>
    </submittedName>
</protein>
<dbReference type="RefSeq" id="XP_042925681.1">
    <property type="nucleotide sequence ID" value="XM_043060552.1"/>
</dbReference>
<feature type="region of interest" description="Disordered" evidence="2">
    <location>
        <begin position="226"/>
        <end position="249"/>
    </location>
</feature>
<dbReference type="Gramene" id="PNW84658">
    <property type="protein sequence ID" value="PNW84658"/>
    <property type="gene ID" value="CHLRE_03g153306v5"/>
</dbReference>
<feature type="region of interest" description="Disordered" evidence="2">
    <location>
        <begin position="990"/>
        <end position="1032"/>
    </location>
</feature>
<feature type="region of interest" description="Disordered" evidence="2">
    <location>
        <begin position="171"/>
        <end position="200"/>
    </location>
</feature>
<dbReference type="EMBL" id="CM008964">
    <property type="protein sequence ID" value="PNW84658.1"/>
    <property type="molecule type" value="Genomic_DNA"/>
</dbReference>
<dbReference type="PANTHER" id="PTHR13037">
    <property type="entry name" value="FORMIN"/>
    <property type="match status" value="1"/>
</dbReference>
<feature type="region of interest" description="Disordered" evidence="2">
    <location>
        <begin position="339"/>
        <end position="359"/>
    </location>
</feature>
<keyword evidence="4" id="KW-1185">Reference proteome</keyword>
<feature type="region of interest" description="Disordered" evidence="2">
    <location>
        <begin position="1905"/>
        <end position="1973"/>
    </location>
</feature>